<organism evidence="1 2">
    <name type="scientific">Penicillium cosmopolitanum</name>
    <dbReference type="NCBI Taxonomy" id="1131564"/>
    <lineage>
        <taxon>Eukaryota</taxon>
        <taxon>Fungi</taxon>
        <taxon>Dikarya</taxon>
        <taxon>Ascomycota</taxon>
        <taxon>Pezizomycotina</taxon>
        <taxon>Eurotiomycetes</taxon>
        <taxon>Eurotiomycetidae</taxon>
        <taxon>Eurotiales</taxon>
        <taxon>Aspergillaceae</taxon>
        <taxon>Penicillium</taxon>
    </lineage>
</organism>
<accession>A0A9W9VF09</accession>
<dbReference type="RefSeq" id="XP_056482155.1">
    <property type="nucleotide sequence ID" value="XM_056636125.1"/>
</dbReference>
<comment type="caution">
    <text evidence="1">The sequence shown here is derived from an EMBL/GenBank/DDBJ whole genome shotgun (WGS) entry which is preliminary data.</text>
</comment>
<name>A0A9W9VF09_9EURO</name>
<protein>
    <submittedName>
        <fullName evidence="1">Uncharacterized protein</fullName>
    </submittedName>
</protein>
<dbReference type="OrthoDB" id="2498029at2759"/>
<evidence type="ECO:0000313" key="2">
    <source>
        <dbReference type="Proteomes" id="UP001147747"/>
    </source>
</evidence>
<dbReference type="EMBL" id="JAPZBU010000011">
    <property type="protein sequence ID" value="KAJ5378369.1"/>
    <property type="molecule type" value="Genomic_DNA"/>
</dbReference>
<gene>
    <name evidence="1" type="ORF">N7509_011488</name>
</gene>
<reference evidence="1" key="2">
    <citation type="journal article" date="2023" name="IMA Fungus">
        <title>Comparative genomic study of the Penicillium genus elucidates a diverse pangenome and 15 lateral gene transfer events.</title>
        <authorList>
            <person name="Petersen C."/>
            <person name="Sorensen T."/>
            <person name="Nielsen M.R."/>
            <person name="Sondergaard T.E."/>
            <person name="Sorensen J.L."/>
            <person name="Fitzpatrick D.A."/>
            <person name="Frisvad J.C."/>
            <person name="Nielsen K.L."/>
        </authorList>
    </citation>
    <scope>NUCLEOTIDE SEQUENCE</scope>
    <source>
        <strain evidence="1">IBT 29677</strain>
    </source>
</reference>
<dbReference type="Proteomes" id="UP001147747">
    <property type="component" value="Unassembled WGS sequence"/>
</dbReference>
<dbReference type="GeneID" id="81375105"/>
<keyword evidence="2" id="KW-1185">Reference proteome</keyword>
<dbReference type="AlphaFoldDB" id="A0A9W9VF09"/>
<reference evidence="1" key="1">
    <citation type="submission" date="2022-12" db="EMBL/GenBank/DDBJ databases">
        <authorList>
            <person name="Petersen C."/>
        </authorList>
    </citation>
    <scope>NUCLEOTIDE SEQUENCE</scope>
    <source>
        <strain evidence="1">IBT 29677</strain>
    </source>
</reference>
<proteinExistence type="predicted"/>
<evidence type="ECO:0000313" key="1">
    <source>
        <dbReference type="EMBL" id="KAJ5378369.1"/>
    </source>
</evidence>
<sequence length="121" mass="13309">MVNIGDSARLGWHSDEHLSKQADSLRAAAAQITAEAKCAARAVAPYVPLQPGDKTPRDMREASNYYLTPRAQHLCVENKMLYLSFLRVLIFDAFHLADVFLTQPALLIAGGCVFLAHRDVG</sequence>